<dbReference type="AlphaFoldDB" id="A0A8X6SY53"/>
<comment type="caution">
    <text evidence="1">The sequence shown here is derived from an EMBL/GenBank/DDBJ whole genome shotgun (WGS) entry which is preliminary data.</text>
</comment>
<organism evidence="1 2">
    <name type="scientific">Trichonephila clavipes</name>
    <name type="common">Golden silk orbweaver</name>
    <name type="synonym">Nephila clavipes</name>
    <dbReference type="NCBI Taxonomy" id="2585209"/>
    <lineage>
        <taxon>Eukaryota</taxon>
        <taxon>Metazoa</taxon>
        <taxon>Ecdysozoa</taxon>
        <taxon>Arthropoda</taxon>
        <taxon>Chelicerata</taxon>
        <taxon>Arachnida</taxon>
        <taxon>Araneae</taxon>
        <taxon>Araneomorphae</taxon>
        <taxon>Entelegynae</taxon>
        <taxon>Araneoidea</taxon>
        <taxon>Nephilidae</taxon>
        <taxon>Trichonephila</taxon>
    </lineage>
</organism>
<name>A0A8X6SY53_TRICX</name>
<evidence type="ECO:0000313" key="2">
    <source>
        <dbReference type="Proteomes" id="UP000887159"/>
    </source>
</evidence>
<proteinExistence type="predicted"/>
<reference evidence="1" key="1">
    <citation type="submission" date="2020-08" db="EMBL/GenBank/DDBJ databases">
        <title>Multicomponent nature underlies the extraordinary mechanical properties of spider dragline silk.</title>
        <authorList>
            <person name="Kono N."/>
            <person name="Nakamura H."/>
            <person name="Mori M."/>
            <person name="Yoshida Y."/>
            <person name="Ohtoshi R."/>
            <person name="Malay A.D."/>
            <person name="Moran D.A.P."/>
            <person name="Tomita M."/>
            <person name="Numata K."/>
            <person name="Arakawa K."/>
        </authorList>
    </citation>
    <scope>NUCLEOTIDE SEQUENCE</scope>
</reference>
<dbReference type="EMBL" id="BMAU01021358">
    <property type="protein sequence ID" value="GFY21461.1"/>
    <property type="molecule type" value="Genomic_DNA"/>
</dbReference>
<accession>A0A8X6SY53</accession>
<sequence length="147" mass="16552">MKQVLKGGFNLRDFGKKIKKGNGCCEVSLQLKTNSIKGNLSGNYDVAEKGFIPLEKIFYRDESLFERYNSVMKEQLKQGIIERCAENYFAGYVMPHREVFRENSSSTKTGVVHDASSKPENNLSLNGCLIPGENLNLIHADVTLKFI</sequence>
<gene>
    <name evidence="1" type="primary">AVEN_100724_1</name>
    <name evidence="1" type="ORF">TNCV_1166091</name>
</gene>
<evidence type="ECO:0000313" key="1">
    <source>
        <dbReference type="EMBL" id="GFY21461.1"/>
    </source>
</evidence>
<protein>
    <submittedName>
        <fullName evidence="1">Uncharacterized protein</fullName>
    </submittedName>
</protein>
<keyword evidence="2" id="KW-1185">Reference proteome</keyword>
<dbReference type="Proteomes" id="UP000887159">
    <property type="component" value="Unassembled WGS sequence"/>
</dbReference>